<evidence type="ECO:0000313" key="1">
    <source>
        <dbReference type="Proteomes" id="UP000887576"/>
    </source>
</evidence>
<accession>A0AC34RF49</accession>
<dbReference type="WBParaSite" id="JU765_v2.g626.t1">
    <property type="protein sequence ID" value="JU765_v2.g626.t1"/>
    <property type="gene ID" value="JU765_v2.g626"/>
</dbReference>
<proteinExistence type="predicted"/>
<sequence length="267" mass="31078">MSSSPTEPSPLENWNRNIGRSEVRIEGRRVIYDSQPLVAVIKESLLQSRSNPGNLPSGVILTPMQKMCAAVTKFMNSLKPKIGEIQVVTEIGVDCGMKFQEEYLLKLTEMVTSCNYFTSLPDSDKWPIFKRFWSIFQQIERAYQTIQVFGNEINDYRFLIDDKKAVDMDVAKLKFADPNIEMDNVLKLFEPIKDRVFQHFLNPMKQVRPTSYELAYMTQQVLWSCFEISGLLPSTYRIAEEVMERNANELHNYYVYEMHISNYAARH</sequence>
<dbReference type="Proteomes" id="UP000887576">
    <property type="component" value="Unplaced"/>
</dbReference>
<organism evidence="1 2">
    <name type="scientific">Panagrolaimus sp. JU765</name>
    <dbReference type="NCBI Taxonomy" id="591449"/>
    <lineage>
        <taxon>Eukaryota</taxon>
        <taxon>Metazoa</taxon>
        <taxon>Ecdysozoa</taxon>
        <taxon>Nematoda</taxon>
        <taxon>Chromadorea</taxon>
        <taxon>Rhabditida</taxon>
        <taxon>Tylenchina</taxon>
        <taxon>Panagrolaimomorpha</taxon>
        <taxon>Panagrolaimoidea</taxon>
        <taxon>Panagrolaimidae</taxon>
        <taxon>Panagrolaimus</taxon>
    </lineage>
</organism>
<evidence type="ECO:0000313" key="2">
    <source>
        <dbReference type="WBParaSite" id="JU765_v2.g626.t1"/>
    </source>
</evidence>
<name>A0AC34RF49_9BILA</name>
<reference evidence="2" key="1">
    <citation type="submission" date="2022-11" db="UniProtKB">
        <authorList>
            <consortium name="WormBaseParasite"/>
        </authorList>
    </citation>
    <scope>IDENTIFICATION</scope>
</reference>
<protein>
    <submittedName>
        <fullName evidence="2">NR LBD domain-containing protein</fullName>
    </submittedName>
</protein>